<evidence type="ECO:0000313" key="2">
    <source>
        <dbReference type="Proteomes" id="UP000266673"/>
    </source>
</evidence>
<organism evidence="1 2">
    <name type="scientific">Gigaspora rosea</name>
    <dbReference type="NCBI Taxonomy" id="44941"/>
    <lineage>
        <taxon>Eukaryota</taxon>
        <taxon>Fungi</taxon>
        <taxon>Fungi incertae sedis</taxon>
        <taxon>Mucoromycota</taxon>
        <taxon>Glomeromycotina</taxon>
        <taxon>Glomeromycetes</taxon>
        <taxon>Diversisporales</taxon>
        <taxon>Gigasporaceae</taxon>
        <taxon>Gigaspora</taxon>
    </lineage>
</organism>
<dbReference type="AlphaFoldDB" id="A0A397VX02"/>
<proteinExistence type="predicted"/>
<keyword evidence="2" id="KW-1185">Reference proteome</keyword>
<dbReference type="OrthoDB" id="2380651at2759"/>
<comment type="caution">
    <text evidence="1">The sequence shown here is derived from an EMBL/GenBank/DDBJ whole genome shotgun (WGS) entry which is preliminary data.</text>
</comment>
<evidence type="ECO:0000313" key="1">
    <source>
        <dbReference type="EMBL" id="RIB26468.1"/>
    </source>
</evidence>
<accession>A0A397VX02</accession>
<dbReference type="EMBL" id="QKWP01000135">
    <property type="protein sequence ID" value="RIB26468.1"/>
    <property type="molecule type" value="Genomic_DNA"/>
</dbReference>
<gene>
    <name evidence="1" type="ORF">C2G38_2163313</name>
</gene>
<reference evidence="1 2" key="1">
    <citation type="submission" date="2018-06" db="EMBL/GenBank/DDBJ databases">
        <title>Comparative genomics reveals the genomic features of Rhizophagus irregularis, R. cerebriforme, R. diaphanum and Gigaspora rosea, and their symbiotic lifestyle signature.</title>
        <authorList>
            <person name="Morin E."/>
            <person name="San Clemente H."/>
            <person name="Chen E.C.H."/>
            <person name="De La Providencia I."/>
            <person name="Hainaut M."/>
            <person name="Kuo A."/>
            <person name="Kohler A."/>
            <person name="Murat C."/>
            <person name="Tang N."/>
            <person name="Roy S."/>
            <person name="Loubradou J."/>
            <person name="Henrissat B."/>
            <person name="Grigoriev I.V."/>
            <person name="Corradi N."/>
            <person name="Roux C."/>
            <person name="Martin F.M."/>
        </authorList>
    </citation>
    <scope>NUCLEOTIDE SEQUENCE [LARGE SCALE GENOMIC DNA]</scope>
    <source>
        <strain evidence="1 2">DAOM 194757</strain>
    </source>
</reference>
<protein>
    <submittedName>
        <fullName evidence="1">Uncharacterized protein</fullName>
    </submittedName>
</protein>
<dbReference type="Proteomes" id="UP000266673">
    <property type="component" value="Unassembled WGS sequence"/>
</dbReference>
<name>A0A397VX02_9GLOM</name>
<sequence>MSAIANKIVEKYNLSSEMKKRKNKTINIATSKQTPEKSEVETIREIAHRILQDNFSASDVKAKTCALANSAPNANASSSRLFRLQRELRSLNASPEVIEATKFSDITKEANEIQKDQQIKAEVKRIDYPDHFTLESVKKRLDKYDISIPPDLQALADVMIMLCIRPAELTSLHITDAGVTEQWFSSTISTVKSLSSLDDSESESDPDPDEDEDVVSLVEQVPEVLKIDFFLLTLDGIK</sequence>